<dbReference type="PANTHER" id="PTHR11012:SF30">
    <property type="entry name" value="PROTEIN KINASE-LIKE DOMAIN-CONTAINING"/>
    <property type="match status" value="1"/>
</dbReference>
<organism evidence="2 3">
    <name type="scientific">Psylliodes chrysocephalus</name>
    <dbReference type="NCBI Taxonomy" id="3402493"/>
    <lineage>
        <taxon>Eukaryota</taxon>
        <taxon>Metazoa</taxon>
        <taxon>Ecdysozoa</taxon>
        <taxon>Arthropoda</taxon>
        <taxon>Hexapoda</taxon>
        <taxon>Insecta</taxon>
        <taxon>Pterygota</taxon>
        <taxon>Neoptera</taxon>
        <taxon>Endopterygota</taxon>
        <taxon>Coleoptera</taxon>
        <taxon>Polyphaga</taxon>
        <taxon>Cucujiformia</taxon>
        <taxon>Chrysomeloidea</taxon>
        <taxon>Chrysomelidae</taxon>
        <taxon>Galerucinae</taxon>
        <taxon>Alticini</taxon>
        <taxon>Psylliodes</taxon>
    </lineage>
</organism>
<protein>
    <recommendedName>
        <fullName evidence="1">CHK kinase-like domain-containing protein</fullName>
    </recommendedName>
</protein>
<evidence type="ECO:0000259" key="1">
    <source>
        <dbReference type="SMART" id="SM00587"/>
    </source>
</evidence>
<dbReference type="InterPro" id="IPR011009">
    <property type="entry name" value="Kinase-like_dom_sf"/>
</dbReference>
<dbReference type="EMBL" id="OV651824">
    <property type="protein sequence ID" value="CAH1101900.1"/>
    <property type="molecule type" value="Genomic_DNA"/>
</dbReference>
<dbReference type="SUPFAM" id="SSF56112">
    <property type="entry name" value="Protein kinase-like (PK-like)"/>
    <property type="match status" value="1"/>
</dbReference>
<sequence>MSVKLTEEQNKLIEKIAKDNGFSDYELITNPGSEKGDNFLGILTTVTIKNEDKRLELILKAAHQSEAFRKAAPLRVAYIREIFIYEHIFEEFKKFQEEYNIPNPFDSYVKMYAASTLDGHECFVMENLKVEGFKLWDKKVPMNAGHISKVIKEYAKFHAISIALKHKHPEIFKELTKDITDAAFQDGNNDEENKVKFESFIKAVCSTASKAFEDDPVLTGYFKEFESAIYNFVATDFKDPEYKQVIVHGDCWCNNFLFKYDDNNNSIQPSLLRIIDWQITMLSSPAYDFCYFFLAHSPKEILDDYRTYLNLYYDTFSKHLQHFNCDPEEFSYSRMEKHVSKFMVFGLSTCLMVLKIMLADSEEAPDFQKISENGDLMEGMNFEVGNMDAYKNRVKDILIFLKDNNFLTN</sequence>
<proteinExistence type="predicted"/>
<evidence type="ECO:0000313" key="3">
    <source>
        <dbReference type="Proteomes" id="UP001153636"/>
    </source>
</evidence>
<name>A0A9P0G9L1_9CUCU</name>
<keyword evidence="3" id="KW-1185">Reference proteome</keyword>
<reference evidence="2" key="1">
    <citation type="submission" date="2022-01" db="EMBL/GenBank/DDBJ databases">
        <authorList>
            <person name="King R."/>
        </authorList>
    </citation>
    <scope>NUCLEOTIDE SEQUENCE</scope>
</reference>
<dbReference type="Gene3D" id="3.90.1200.10">
    <property type="match status" value="1"/>
</dbReference>
<dbReference type="InterPro" id="IPR004119">
    <property type="entry name" value="EcKL"/>
</dbReference>
<dbReference type="SMART" id="SM00587">
    <property type="entry name" value="CHK"/>
    <property type="match status" value="1"/>
</dbReference>
<accession>A0A9P0G9L1</accession>
<feature type="domain" description="CHK kinase-like" evidence="1">
    <location>
        <begin position="123"/>
        <end position="322"/>
    </location>
</feature>
<gene>
    <name evidence="2" type="ORF">PSYICH_LOCUS3344</name>
</gene>
<dbReference type="Pfam" id="PF02958">
    <property type="entry name" value="EcKL"/>
    <property type="match status" value="1"/>
</dbReference>
<dbReference type="PANTHER" id="PTHR11012">
    <property type="entry name" value="PROTEIN KINASE-LIKE DOMAIN-CONTAINING"/>
    <property type="match status" value="1"/>
</dbReference>
<dbReference type="InterPro" id="IPR015897">
    <property type="entry name" value="CHK_kinase-like"/>
</dbReference>
<dbReference type="Proteomes" id="UP001153636">
    <property type="component" value="Chromosome 12"/>
</dbReference>
<dbReference type="OrthoDB" id="8250698at2759"/>
<evidence type="ECO:0000313" key="2">
    <source>
        <dbReference type="EMBL" id="CAH1101900.1"/>
    </source>
</evidence>
<dbReference type="AlphaFoldDB" id="A0A9P0G9L1"/>